<dbReference type="Proteomes" id="UP001139089">
    <property type="component" value="Unassembled WGS sequence"/>
</dbReference>
<dbReference type="PANTHER" id="PTHR43540:SF6">
    <property type="entry name" value="ISOCHORISMATASE-LIKE DOMAIN-CONTAINING PROTEIN"/>
    <property type="match status" value="1"/>
</dbReference>
<dbReference type="PANTHER" id="PTHR43540">
    <property type="entry name" value="PEROXYUREIDOACRYLATE/UREIDOACRYLATE AMIDOHYDROLASE-RELATED"/>
    <property type="match status" value="1"/>
</dbReference>
<evidence type="ECO:0000313" key="3">
    <source>
        <dbReference type="EMBL" id="MCD7107806.1"/>
    </source>
</evidence>
<name>A0A9X1NPT4_9HYPH</name>
<dbReference type="RefSeq" id="WP_231811526.1">
    <property type="nucleotide sequence ID" value="NZ_JAJOZR010000001.1"/>
</dbReference>
<dbReference type="Gene3D" id="3.40.50.850">
    <property type="entry name" value="Isochorismatase-like"/>
    <property type="match status" value="1"/>
</dbReference>
<accession>A0A9X1NPT4</accession>
<feature type="domain" description="Isochorismatase-like" evidence="2">
    <location>
        <begin position="28"/>
        <end position="215"/>
    </location>
</feature>
<dbReference type="InterPro" id="IPR000868">
    <property type="entry name" value="Isochorismatase-like_dom"/>
</dbReference>
<dbReference type="InterPro" id="IPR050272">
    <property type="entry name" value="Isochorismatase-like_hydrls"/>
</dbReference>
<dbReference type="SUPFAM" id="SSF52499">
    <property type="entry name" value="Isochorismatase-like hydrolases"/>
    <property type="match status" value="1"/>
</dbReference>
<dbReference type="Pfam" id="PF00857">
    <property type="entry name" value="Isochorismatase"/>
    <property type="match status" value="1"/>
</dbReference>
<proteinExistence type="predicted"/>
<dbReference type="AlphaFoldDB" id="A0A9X1NPT4"/>
<sequence>MKATVYGKRMELPDSFREFTERAGTVAISIDLHQGHLSDDPDCPCPAPRARDVVAGVDRFHDRARKLGVPVIHVRSTLRPGGADDVKGIPAAWRMTFPLFVGDIPNADAHAIAGSRWTEFVTRVEPSDLIVDSKKRLSAFYPTDLDFLLRNMGARRVVLTGCMADCCVLNTAFDASNLGYRVTVLEDLVRGTDEPLEKAALAMISLHLGVVTDSETLLRVWETPADAR</sequence>
<organism evidence="3 4">
    <name type="scientific">Rhizobium quercicola</name>
    <dbReference type="NCBI Taxonomy" id="2901226"/>
    <lineage>
        <taxon>Bacteria</taxon>
        <taxon>Pseudomonadati</taxon>
        <taxon>Pseudomonadota</taxon>
        <taxon>Alphaproteobacteria</taxon>
        <taxon>Hyphomicrobiales</taxon>
        <taxon>Rhizobiaceae</taxon>
        <taxon>Rhizobium/Agrobacterium group</taxon>
        <taxon>Rhizobium</taxon>
    </lineage>
</organism>
<evidence type="ECO:0000256" key="1">
    <source>
        <dbReference type="ARBA" id="ARBA00022801"/>
    </source>
</evidence>
<dbReference type="InterPro" id="IPR036380">
    <property type="entry name" value="Isochorismatase-like_sf"/>
</dbReference>
<dbReference type="GO" id="GO:0016787">
    <property type="term" value="F:hydrolase activity"/>
    <property type="evidence" value="ECO:0007669"/>
    <property type="project" value="UniProtKB-KW"/>
</dbReference>
<evidence type="ECO:0000313" key="4">
    <source>
        <dbReference type="Proteomes" id="UP001139089"/>
    </source>
</evidence>
<dbReference type="CDD" id="cd00431">
    <property type="entry name" value="cysteine_hydrolases"/>
    <property type="match status" value="1"/>
</dbReference>
<evidence type="ECO:0000259" key="2">
    <source>
        <dbReference type="Pfam" id="PF00857"/>
    </source>
</evidence>
<dbReference type="EMBL" id="JAJOZR010000001">
    <property type="protein sequence ID" value="MCD7107806.1"/>
    <property type="molecule type" value="Genomic_DNA"/>
</dbReference>
<protein>
    <submittedName>
        <fullName evidence="3">Cysteine hydrolase</fullName>
    </submittedName>
</protein>
<keyword evidence="1 3" id="KW-0378">Hydrolase</keyword>
<gene>
    <name evidence="3" type="ORF">LRX75_02010</name>
</gene>
<comment type="caution">
    <text evidence="3">The sequence shown here is derived from an EMBL/GenBank/DDBJ whole genome shotgun (WGS) entry which is preliminary data.</text>
</comment>
<keyword evidence="4" id="KW-1185">Reference proteome</keyword>
<reference evidence="3" key="1">
    <citation type="submission" date="2021-12" db="EMBL/GenBank/DDBJ databases">
        <authorList>
            <person name="Li Y."/>
        </authorList>
    </citation>
    <scope>NUCLEOTIDE SEQUENCE</scope>
    <source>
        <strain evidence="3">DKSPLA3</strain>
    </source>
</reference>